<dbReference type="AlphaFoldDB" id="A0A7C8M705"/>
<feature type="compositionally biased region" description="Basic and acidic residues" evidence="1">
    <location>
        <begin position="299"/>
        <end position="308"/>
    </location>
</feature>
<dbReference type="Proteomes" id="UP000481861">
    <property type="component" value="Unassembled WGS sequence"/>
</dbReference>
<sequence>MHLFRIAQLTDAQIAAEAGRLDLTQLLYALGVKPSLTHSGQSIFAAAASILRHDIGGPETSIELFHYILQTVDPATDFDNPSWTRQDYKELWHWQMGEWLWRQRDYVNADISSLSEICLRCLLRHMWDYTMYRADQAAAILKEYLTPDILRRIERNELTFLDDLFWNSGRNLLAERRRFHIGRFWLDNLEAAGVHIDNYLRHELDAHPGRLIIGKTYLECDLLIQMGWTREGGYRLGWEYEFDHTTGGAVVLAFAEMCVHCDDGEWPYVDWDHDDDIIAKEERTEERFDRRMEKKARRLEKMGRRTEKSSAMPGSWID</sequence>
<evidence type="ECO:0000313" key="2">
    <source>
        <dbReference type="EMBL" id="KAF2867563.1"/>
    </source>
</evidence>
<name>A0A7C8M705_9PLEO</name>
<organism evidence="2 3">
    <name type="scientific">Massariosphaeria phaeospora</name>
    <dbReference type="NCBI Taxonomy" id="100035"/>
    <lineage>
        <taxon>Eukaryota</taxon>
        <taxon>Fungi</taxon>
        <taxon>Dikarya</taxon>
        <taxon>Ascomycota</taxon>
        <taxon>Pezizomycotina</taxon>
        <taxon>Dothideomycetes</taxon>
        <taxon>Pleosporomycetidae</taxon>
        <taxon>Pleosporales</taxon>
        <taxon>Pleosporales incertae sedis</taxon>
        <taxon>Massariosphaeria</taxon>
    </lineage>
</organism>
<evidence type="ECO:0000256" key="1">
    <source>
        <dbReference type="SAM" id="MobiDB-lite"/>
    </source>
</evidence>
<proteinExistence type="predicted"/>
<feature type="region of interest" description="Disordered" evidence="1">
    <location>
        <begin position="299"/>
        <end position="318"/>
    </location>
</feature>
<dbReference type="EMBL" id="JAADJZ010000022">
    <property type="protein sequence ID" value="KAF2867563.1"/>
    <property type="molecule type" value="Genomic_DNA"/>
</dbReference>
<keyword evidence="3" id="KW-1185">Reference proteome</keyword>
<evidence type="ECO:0000313" key="3">
    <source>
        <dbReference type="Proteomes" id="UP000481861"/>
    </source>
</evidence>
<reference evidence="2 3" key="1">
    <citation type="submission" date="2020-01" db="EMBL/GenBank/DDBJ databases">
        <authorList>
            <consortium name="DOE Joint Genome Institute"/>
            <person name="Haridas S."/>
            <person name="Albert R."/>
            <person name="Binder M."/>
            <person name="Bloem J."/>
            <person name="Labutti K."/>
            <person name="Salamov A."/>
            <person name="Andreopoulos B."/>
            <person name="Baker S.E."/>
            <person name="Barry K."/>
            <person name="Bills G."/>
            <person name="Bluhm B.H."/>
            <person name="Cannon C."/>
            <person name="Castanera R."/>
            <person name="Culley D.E."/>
            <person name="Daum C."/>
            <person name="Ezra D."/>
            <person name="Gonzalez J.B."/>
            <person name="Henrissat B."/>
            <person name="Kuo A."/>
            <person name="Liang C."/>
            <person name="Lipzen A."/>
            <person name="Lutzoni F."/>
            <person name="Magnuson J."/>
            <person name="Mondo S."/>
            <person name="Nolan M."/>
            <person name="Ohm R."/>
            <person name="Pangilinan J."/>
            <person name="Park H.-J.H."/>
            <person name="Ramirez L."/>
            <person name="Alfaro M."/>
            <person name="Sun H."/>
            <person name="Tritt A."/>
            <person name="Yoshinaga Y."/>
            <person name="Zwiers L.-H.L."/>
            <person name="Turgeon B.G."/>
            <person name="Goodwin S.B."/>
            <person name="Spatafora J.W."/>
            <person name="Crous P.W."/>
            <person name="Grigoriev I.V."/>
        </authorList>
    </citation>
    <scope>NUCLEOTIDE SEQUENCE [LARGE SCALE GENOMIC DNA]</scope>
    <source>
        <strain evidence="2 3">CBS 611.86</strain>
    </source>
</reference>
<protein>
    <submittedName>
        <fullName evidence="2">Uncharacterized protein</fullName>
    </submittedName>
</protein>
<comment type="caution">
    <text evidence="2">The sequence shown here is derived from an EMBL/GenBank/DDBJ whole genome shotgun (WGS) entry which is preliminary data.</text>
</comment>
<gene>
    <name evidence="2" type="ORF">BDV95DRAFT_169340</name>
</gene>
<accession>A0A7C8M705</accession>